<dbReference type="PROSITE" id="PS51257">
    <property type="entry name" value="PROKAR_LIPOPROTEIN"/>
    <property type="match status" value="1"/>
</dbReference>
<gene>
    <name evidence="1" type="ORF">PQ465_20150</name>
</gene>
<evidence type="ECO:0000313" key="1">
    <source>
        <dbReference type="EMBL" id="WDF68594.1"/>
    </source>
</evidence>
<dbReference type="Proteomes" id="UP001221558">
    <property type="component" value="Chromosome"/>
</dbReference>
<name>A0ABY7WMN6_9SPHI</name>
<dbReference type="RefSeq" id="WP_274267327.1">
    <property type="nucleotide sequence ID" value="NZ_CP117880.1"/>
</dbReference>
<dbReference type="EMBL" id="CP117880">
    <property type="protein sequence ID" value="WDF68594.1"/>
    <property type="molecule type" value="Genomic_DNA"/>
</dbReference>
<protein>
    <recommendedName>
        <fullName evidence="3">Lipoprotein</fullName>
    </recommendedName>
</protein>
<evidence type="ECO:0008006" key="3">
    <source>
        <dbReference type="Google" id="ProtNLM"/>
    </source>
</evidence>
<organism evidence="1 2">
    <name type="scientific">Sphingobacterium oryzagri</name>
    <dbReference type="NCBI Taxonomy" id="3025669"/>
    <lineage>
        <taxon>Bacteria</taxon>
        <taxon>Pseudomonadati</taxon>
        <taxon>Bacteroidota</taxon>
        <taxon>Sphingobacteriia</taxon>
        <taxon>Sphingobacteriales</taxon>
        <taxon>Sphingobacteriaceae</taxon>
        <taxon>Sphingobacterium</taxon>
    </lineage>
</organism>
<reference evidence="1 2" key="1">
    <citation type="submission" date="2023-02" db="EMBL/GenBank/DDBJ databases">
        <title>Genome sequence of Sphingobacterium sp. KACC 22765.</title>
        <authorList>
            <person name="Kim S."/>
            <person name="Heo J."/>
            <person name="Kwon S.-W."/>
        </authorList>
    </citation>
    <scope>NUCLEOTIDE SEQUENCE [LARGE SCALE GENOMIC DNA]</scope>
    <source>
        <strain evidence="1 2">KACC 22765</strain>
    </source>
</reference>
<accession>A0ABY7WMN6</accession>
<keyword evidence="2" id="KW-1185">Reference proteome</keyword>
<proteinExistence type="predicted"/>
<evidence type="ECO:0000313" key="2">
    <source>
        <dbReference type="Proteomes" id="UP001221558"/>
    </source>
</evidence>
<sequence>MKKMMLTMLAGVLMITASCQKDVKQEGALTETLRTDLLEKKALAYDYPIKPGTEAWKKLSSNAEKTKVCQIPEGILKQLTTEDLLAVCLAYPLLNDMYAFNNMEEGIDKLFSDFNGIRELAQRQDAINKFIEEYKKQINNVNALSGNYSDYAKGEYIVRISNVELLGSRRELLNGRAASRDTENFMAVLLDGYEAKKANAAYFKGIGLKTNLFSRAKVVAWKNNTVVDDEIKFFEFDSQVIDRIDTQSKQMIQNKY</sequence>